<evidence type="ECO:0000256" key="2">
    <source>
        <dbReference type="ARBA" id="ARBA00022679"/>
    </source>
</evidence>
<keyword evidence="3 5" id="KW-0418">Kinase</keyword>
<evidence type="ECO:0000313" key="6">
    <source>
        <dbReference type="Proteomes" id="UP000268162"/>
    </source>
</evidence>
<proteinExistence type="inferred from homology"/>
<keyword evidence="2" id="KW-0808">Transferase</keyword>
<evidence type="ECO:0000313" key="5">
    <source>
        <dbReference type="EMBL" id="RKP39802.1"/>
    </source>
</evidence>
<dbReference type="EMBL" id="ML002243">
    <property type="protein sequence ID" value="RKP39802.1"/>
    <property type="molecule type" value="Genomic_DNA"/>
</dbReference>
<dbReference type="InterPro" id="IPR018485">
    <property type="entry name" value="FGGY_C"/>
</dbReference>
<gene>
    <name evidence="5" type="ORF">BJ085DRAFT_10726</name>
</gene>
<accession>A0A4Q0A332</accession>
<reference evidence="6" key="1">
    <citation type="journal article" date="2018" name="Nat. Microbiol.">
        <title>Leveraging single-cell genomics to expand the fungal tree of life.</title>
        <authorList>
            <person name="Ahrendt S.R."/>
            <person name="Quandt C.A."/>
            <person name="Ciobanu D."/>
            <person name="Clum A."/>
            <person name="Salamov A."/>
            <person name="Andreopoulos B."/>
            <person name="Cheng J.F."/>
            <person name="Woyke T."/>
            <person name="Pelin A."/>
            <person name="Henrissat B."/>
            <person name="Reynolds N.K."/>
            <person name="Benny G.L."/>
            <person name="Smith M.E."/>
            <person name="James T.Y."/>
            <person name="Grigoriev I.V."/>
        </authorList>
    </citation>
    <scope>NUCLEOTIDE SEQUENCE [LARGE SCALE GENOMIC DNA]</scope>
    <source>
        <strain evidence="6">RSA 468</strain>
    </source>
</reference>
<dbReference type="GO" id="GO:0019150">
    <property type="term" value="F:D-ribulokinase activity"/>
    <property type="evidence" value="ECO:0007669"/>
    <property type="project" value="TreeGrafter"/>
</dbReference>
<dbReference type="GO" id="GO:0019321">
    <property type="term" value="P:pentose metabolic process"/>
    <property type="evidence" value="ECO:0007669"/>
    <property type="project" value="TreeGrafter"/>
</dbReference>
<dbReference type="AlphaFoldDB" id="A0A4Q0A332"/>
<dbReference type="STRING" id="215637.A0A4Q0A332"/>
<dbReference type="InterPro" id="IPR043129">
    <property type="entry name" value="ATPase_NBD"/>
</dbReference>
<dbReference type="PANTHER" id="PTHR43435:SF4">
    <property type="entry name" value="FGGY CARBOHYDRATE KINASE DOMAIN-CONTAINING PROTEIN"/>
    <property type="match status" value="1"/>
</dbReference>
<sequence length="592" mass="63692">MRYYVGVDVGTGSVRAGLFALAPPPSPVERDETAVRQCVQSSTEIWQAVCHCVQQCLQTAQAHHHRLQQLQQSPEGVAFDVTQVAGIGFDATCSLVADGSTKDDDDDAADNAGEDGDAFNVVLWMDHRAPDQTARISRSSVGAQRVFRYVGGQMSIEMELPKILWLKEYCLWAVPSESGQRVWDSMHFFSLSDFLTFRCTGRPARSTCSLICKWGYLPPGTVPADSSGGGWDGAFLRDIGLADLTVDHYKRIGGHSGTAHTEKAWGGGDDHDIHNHNHSGDPAELVHRAGDWVGNLTPQAARELGLTTQTRVGSAVIDAYAGWIGTVLTMNPADAAVTPNQNSHSPNGHAAASSGTTALVDQMTHRLVITCGTSSCHLAAHPQPLFVSGIWGPYYNVAVPGLWLTEGGQSATGALVDYLVSQHPAYPWLYQAIRQGHSPPGLELPTPVTQLEQPYRGYLDLIDHQTYHFLPDWHGNRSPLSDASLRGAIVGLALDEGSSNDHGNPLALVKVYLAACMALAYGTRQIIDRLTGPQPKPKPKQVMAGGWAQNDLFVQIHADVTGRPVYVPQVDQGAEVVLGSAMCGYAAELAAE</sequence>
<evidence type="ECO:0000256" key="1">
    <source>
        <dbReference type="ARBA" id="ARBA00009156"/>
    </source>
</evidence>
<dbReference type="Gene3D" id="3.30.420.40">
    <property type="match status" value="1"/>
</dbReference>
<dbReference type="GO" id="GO:0005737">
    <property type="term" value="C:cytoplasm"/>
    <property type="evidence" value="ECO:0007669"/>
    <property type="project" value="TreeGrafter"/>
</dbReference>
<dbReference type="NCBIfam" id="TIGR01315">
    <property type="entry name" value="5C_CHO_kinase"/>
    <property type="match status" value="1"/>
</dbReference>
<protein>
    <submittedName>
        <fullName evidence="5">FGGY family of carbohydrate kinase, C-terminal domain-containing protein</fullName>
    </submittedName>
</protein>
<dbReference type="Pfam" id="PF02782">
    <property type="entry name" value="FGGY_C"/>
    <property type="match status" value="1"/>
</dbReference>
<dbReference type="PANTHER" id="PTHR43435">
    <property type="entry name" value="RIBULOKINASE"/>
    <property type="match status" value="1"/>
</dbReference>
<dbReference type="SUPFAM" id="SSF53067">
    <property type="entry name" value="Actin-like ATPase domain"/>
    <property type="match status" value="2"/>
</dbReference>
<dbReference type="Gene3D" id="1.20.58.2240">
    <property type="match status" value="1"/>
</dbReference>
<comment type="similarity">
    <text evidence="1">Belongs to the FGGY kinase family.</text>
</comment>
<feature type="non-terminal residue" evidence="5">
    <location>
        <position position="592"/>
    </location>
</feature>
<keyword evidence="6" id="KW-1185">Reference proteome</keyword>
<dbReference type="Proteomes" id="UP000268162">
    <property type="component" value="Unassembled WGS sequence"/>
</dbReference>
<name>A0A4Q0A332_9FUNG</name>
<feature type="domain" description="Carbohydrate kinase FGGY C-terminal" evidence="4">
    <location>
        <begin position="367"/>
        <end position="587"/>
    </location>
</feature>
<dbReference type="InterPro" id="IPR006003">
    <property type="entry name" value="FGGY_RbtK-like"/>
</dbReference>
<evidence type="ECO:0000259" key="4">
    <source>
        <dbReference type="Pfam" id="PF02782"/>
    </source>
</evidence>
<evidence type="ECO:0000256" key="3">
    <source>
        <dbReference type="ARBA" id="ARBA00022777"/>
    </source>
</evidence>
<organism evidence="5 6">
    <name type="scientific">Dimargaris cristalligena</name>
    <dbReference type="NCBI Taxonomy" id="215637"/>
    <lineage>
        <taxon>Eukaryota</taxon>
        <taxon>Fungi</taxon>
        <taxon>Fungi incertae sedis</taxon>
        <taxon>Zoopagomycota</taxon>
        <taxon>Kickxellomycotina</taxon>
        <taxon>Dimargaritomycetes</taxon>
        <taxon>Dimargaritales</taxon>
        <taxon>Dimargaritaceae</taxon>
        <taxon>Dimargaris</taxon>
    </lineage>
</organism>